<dbReference type="InterPro" id="IPR036063">
    <property type="entry name" value="Smr_dom_sf"/>
</dbReference>
<keyword evidence="1 7" id="KW-0699">rRNA-binding</keyword>
<dbReference type="Gene3D" id="3.30.1370.110">
    <property type="match status" value="1"/>
</dbReference>
<dbReference type="SUPFAM" id="SSF52540">
    <property type="entry name" value="P-loop containing nucleoside triphosphate hydrolases"/>
    <property type="match status" value="1"/>
</dbReference>
<dbReference type="SMART" id="SM00533">
    <property type="entry name" value="MUTSd"/>
    <property type="match status" value="1"/>
</dbReference>
<dbReference type="InterPro" id="IPR036187">
    <property type="entry name" value="DNA_mismatch_repair_MutS_sf"/>
</dbReference>
<gene>
    <name evidence="7" type="primary">mutS2</name>
    <name evidence="7" type="synonym">rqcU</name>
    <name evidence="10" type="ORF">JYK00_09690</name>
</gene>
<dbReference type="Pfam" id="PF01713">
    <property type="entry name" value="Smr"/>
    <property type="match status" value="1"/>
</dbReference>
<feature type="coiled-coil region" evidence="8">
    <location>
        <begin position="494"/>
        <end position="614"/>
    </location>
</feature>
<dbReference type="PANTHER" id="PTHR48466:SF2">
    <property type="entry name" value="OS10G0509000 PROTEIN"/>
    <property type="match status" value="1"/>
</dbReference>
<accession>A0ABX7S5Y1</accession>
<dbReference type="SUPFAM" id="SSF48334">
    <property type="entry name" value="DNA repair protein MutS, domain III"/>
    <property type="match status" value="1"/>
</dbReference>
<feature type="domain" description="Smr" evidence="9">
    <location>
        <begin position="691"/>
        <end position="765"/>
    </location>
</feature>
<dbReference type="InterPro" id="IPR027417">
    <property type="entry name" value="P-loop_NTPase"/>
</dbReference>
<evidence type="ECO:0000256" key="4">
    <source>
        <dbReference type="ARBA" id="ARBA00022840"/>
    </source>
</evidence>
<dbReference type="InterPro" id="IPR007696">
    <property type="entry name" value="DNA_mismatch_repair_MutS_core"/>
</dbReference>
<keyword evidence="8" id="KW-0175">Coiled coil</keyword>
<evidence type="ECO:0000259" key="9">
    <source>
        <dbReference type="PROSITE" id="PS50828"/>
    </source>
</evidence>
<keyword evidence="7 10" id="KW-0255">Endonuclease</keyword>
<dbReference type="RefSeq" id="WP_207566690.1">
    <property type="nucleotide sequence ID" value="NZ_CP071446.1"/>
</dbReference>
<dbReference type="HAMAP" id="MF_00092">
    <property type="entry name" value="MutS2"/>
    <property type="match status" value="1"/>
</dbReference>
<feature type="binding site" evidence="7">
    <location>
        <begin position="321"/>
        <end position="328"/>
    </location>
    <ligand>
        <name>ATP</name>
        <dbReference type="ChEBI" id="CHEBI:30616"/>
    </ligand>
</feature>
<dbReference type="EC" id="3.6.4.-" evidence="7"/>
<evidence type="ECO:0000256" key="8">
    <source>
        <dbReference type="SAM" id="Coils"/>
    </source>
</evidence>
<dbReference type="InterPro" id="IPR000432">
    <property type="entry name" value="DNA_mismatch_repair_MutS_C"/>
</dbReference>
<keyword evidence="11" id="KW-1185">Reference proteome</keyword>
<comment type="function">
    <text evidence="7">Acts as a ribosome collision sensor, splitting the ribosome into its 2 subunits. Detects stalled/collided 70S ribosomes which it binds and splits by an ATP-hydrolysis driven conformational change. Acts upstream of the ribosome quality control system (RQC), a ribosome-associated complex that mediates the extraction of incompletely synthesized nascent chains from stalled ribosomes and their subsequent degradation. Probably generates substrates for RQC.</text>
</comment>
<dbReference type="PROSITE" id="PS00486">
    <property type="entry name" value="DNA_MISMATCH_REPAIR_2"/>
    <property type="match status" value="1"/>
</dbReference>
<keyword evidence="6 7" id="KW-0238">DNA-binding</keyword>
<dbReference type="Gene3D" id="3.40.50.300">
    <property type="entry name" value="P-loop containing nucleotide triphosphate hydrolases"/>
    <property type="match status" value="1"/>
</dbReference>
<dbReference type="GO" id="GO:0004519">
    <property type="term" value="F:endonuclease activity"/>
    <property type="evidence" value="ECO:0007669"/>
    <property type="project" value="UniProtKB-KW"/>
</dbReference>
<dbReference type="PROSITE" id="PS50828">
    <property type="entry name" value="SMR"/>
    <property type="match status" value="1"/>
</dbReference>
<dbReference type="InterPro" id="IPR045076">
    <property type="entry name" value="MutS"/>
</dbReference>
<comment type="function">
    <text evidence="7">Endonuclease that is involved in the suppression of homologous recombination and thus may have a key role in the control of bacterial genetic diversity.</text>
</comment>
<feature type="coiled-coil region" evidence="8">
    <location>
        <begin position="147"/>
        <end position="174"/>
    </location>
</feature>
<keyword evidence="3 7" id="KW-0378">Hydrolase</keyword>
<dbReference type="EMBL" id="CP071446">
    <property type="protein sequence ID" value="QTA37969.1"/>
    <property type="molecule type" value="Genomic_DNA"/>
</dbReference>
<evidence type="ECO:0000256" key="1">
    <source>
        <dbReference type="ARBA" id="ARBA00022730"/>
    </source>
</evidence>
<evidence type="ECO:0000313" key="10">
    <source>
        <dbReference type="EMBL" id="QTA37969.1"/>
    </source>
</evidence>
<dbReference type="NCBIfam" id="TIGR01069">
    <property type="entry name" value="mutS2"/>
    <property type="match status" value="1"/>
</dbReference>
<evidence type="ECO:0000313" key="11">
    <source>
        <dbReference type="Proteomes" id="UP000671862"/>
    </source>
</evidence>
<proteinExistence type="inferred from homology"/>
<keyword evidence="2 7" id="KW-0547">Nucleotide-binding</keyword>
<reference evidence="10 11" key="1">
    <citation type="submission" date="2021-03" db="EMBL/GenBank/DDBJ databases">
        <title>Thermosipho ferrireducens sp.nov., an anaerobic thermophilic iron-reducing bacterium isolated from a deep-sea hydrothermal sulfide deposits.</title>
        <authorList>
            <person name="Zeng X."/>
            <person name="Chen Y."/>
            <person name="Shao Z."/>
        </authorList>
    </citation>
    <scope>NUCLEOTIDE SEQUENCE [LARGE SCALE GENOMIC DNA]</scope>
    <source>
        <strain evidence="10 11">JL129W03</strain>
    </source>
</reference>
<dbReference type="Pfam" id="PF00488">
    <property type="entry name" value="MutS_V"/>
    <property type="match status" value="1"/>
</dbReference>
<dbReference type="InterPro" id="IPR005747">
    <property type="entry name" value="MutS2"/>
</dbReference>
<evidence type="ECO:0000256" key="5">
    <source>
        <dbReference type="ARBA" id="ARBA00022884"/>
    </source>
</evidence>
<dbReference type="PANTHER" id="PTHR48466">
    <property type="entry name" value="OS10G0509000 PROTEIN-RELATED"/>
    <property type="match status" value="1"/>
</dbReference>
<keyword evidence="5 7" id="KW-0694">RNA-binding</keyword>
<dbReference type="EC" id="3.1.-.-" evidence="7"/>
<dbReference type="SMART" id="SM00534">
    <property type="entry name" value="MUTSac"/>
    <property type="match status" value="1"/>
</dbReference>
<sequence length="765" mass="87710">MNLKKYIDWNIVIEQFKRLTFSTLGKDYIEKIQNETASEAEFVYLKELIDIFNTLGLPPVSNFSNIKDVIEKTRAGVILEPEEILLVRNFLRGIEELKIFFKSSRYKIGFYISKLGNYQNLIEEIERILDEDGNIKDSASPILKKIRKDLKNLYEETRRKIDKFISQHSKLLQEPTYTIRNDRYVFPIKAHDRHKIKGIVHSTSSSGATLYVEPEEFIHLNDRIKTLLSSEQIEIAKILRGLSSKIHDRYGKLVQDIELVAHFDSLYARARYALIHKGIVVQPDGDYLKLVNARHPLLDEEKVVPISIDLPSDKMGIVITGPNTGGKTVTLKTIALFIFMAKAGFPILAEEGTRIPEFKLFIDIGDAQAIVENLSTFSSHIVRIVHALENADNNSLVLIDELGSGTDPFEGSALALGILETLIEENIKFIVTTHMTNVKLYAMEHENILTASMEFDLESLQPTYRILLNTPGASHAFEISEKLGLPSEIIEKSKRFLNEEHLKVEKIIQKLDRKVSELHKEKTKLEHQIKEYEELKKRYEKKYEVLKYKRIEEIDAELRELYKEVRNVKKNLQLALHSLNVKNSNLVRKRLNELEEKQKLFEKLHEKVENIKITGVNEPGGDIVEGCYVRLINGTTVGKVLEKRGNKFLVDFKGLKVEVRKNQLIISAPPEETEDYSQNIFTQSYLKTNEIDLRGKTVSEALEIVDKFLDDLVLSNFSTGYIIHGKGTGSLAANIWNFLRNDKRVKTYRFGRQEEGGIGVTVVEV</sequence>
<evidence type="ECO:0000256" key="2">
    <source>
        <dbReference type="ARBA" id="ARBA00022741"/>
    </source>
</evidence>
<dbReference type="SMART" id="SM00463">
    <property type="entry name" value="SMR"/>
    <property type="match status" value="1"/>
</dbReference>
<evidence type="ECO:0000256" key="7">
    <source>
        <dbReference type="HAMAP-Rule" id="MF_00092"/>
    </source>
</evidence>
<dbReference type="SUPFAM" id="SSF160443">
    <property type="entry name" value="SMR domain-like"/>
    <property type="match status" value="1"/>
</dbReference>
<dbReference type="Proteomes" id="UP000671862">
    <property type="component" value="Chromosome"/>
</dbReference>
<keyword evidence="4 7" id="KW-0067">ATP-binding</keyword>
<comment type="subunit">
    <text evidence="7">Homodimer. Binds to stalled ribosomes, contacting rRNA.</text>
</comment>
<name>A0ABX7S5Y1_9BACT</name>
<protein>
    <recommendedName>
        <fullName evidence="7">Endonuclease MutS2</fullName>
        <ecNumber evidence="7">3.1.-.-</ecNumber>
    </recommendedName>
    <alternativeName>
        <fullName evidence="7">Ribosome-associated protein quality control-upstream factor</fullName>
        <shortName evidence="7">RQC-upstream factor</shortName>
        <shortName evidence="7">RqcU</shortName>
        <ecNumber evidence="7">3.6.4.-</ecNumber>
    </alternativeName>
</protein>
<evidence type="ECO:0000256" key="3">
    <source>
        <dbReference type="ARBA" id="ARBA00022801"/>
    </source>
</evidence>
<organism evidence="10 11">
    <name type="scientific">Thermosipho ferrireducens</name>
    <dbReference type="NCBI Taxonomy" id="2571116"/>
    <lineage>
        <taxon>Bacteria</taxon>
        <taxon>Thermotogati</taxon>
        <taxon>Thermotogota</taxon>
        <taxon>Thermotogae</taxon>
        <taxon>Thermotogales</taxon>
        <taxon>Fervidobacteriaceae</taxon>
        <taxon>Thermosipho</taxon>
    </lineage>
</organism>
<dbReference type="InterPro" id="IPR002625">
    <property type="entry name" value="Smr_dom"/>
</dbReference>
<keyword evidence="7" id="KW-0540">Nuclease</keyword>
<evidence type="ECO:0000256" key="6">
    <source>
        <dbReference type="ARBA" id="ARBA00023125"/>
    </source>
</evidence>
<dbReference type="PIRSF" id="PIRSF005814">
    <property type="entry name" value="MutS_YshD"/>
    <property type="match status" value="1"/>
</dbReference>
<comment type="similarity">
    <text evidence="7">Belongs to the DNA mismatch repair MutS family. MutS2 subfamily.</text>
</comment>